<dbReference type="Gene3D" id="3.30.420.10">
    <property type="entry name" value="Ribonuclease H-like superfamily/Ribonuclease H"/>
    <property type="match status" value="1"/>
</dbReference>
<dbReference type="EnsemblPlants" id="HORVU.MOREX.r3.4HG0379500.1">
    <property type="protein sequence ID" value="HORVU.MOREX.r3.4HG0379500.1.CDS1"/>
    <property type="gene ID" value="HORVU.MOREX.r3.4HG0379500"/>
</dbReference>
<dbReference type="AlphaFoldDB" id="A0A8I6XJY7"/>
<sequence length="252" mass="28294">MRECTLILIWRIWSLRTDIVHGRIWSLRTDIVHGKEVPPVSTMSDFLQSYMISLNLCKKYSTEEVLKGKMTVLQEAPVMMHSPSNPLPWPQPPLDHAALSVDGAFKQEDGSAAVGMLLRRHDGSVIFAAYRCIFNCNDALEAELHAIMQGMALALQYCTIPIVVQSDSSVALQAMTGASLSRSAYGHLVEDIQHHMEGREFVPSKIKREQNRVAHQLALYSRTEFTTAVWLGRSPPCIEELVPLDCNPIHMK</sequence>
<reference evidence="2" key="2">
    <citation type="submission" date="2020-10" db="EMBL/GenBank/DDBJ databases">
        <authorList>
            <person name="Scholz U."/>
            <person name="Mascher M."/>
            <person name="Fiebig A."/>
        </authorList>
    </citation>
    <scope>NUCLEOTIDE SEQUENCE [LARGE SCALE GENOMIC DNA]</scope>
    <source>
        <strain evidence="2">cv. Morex</strain>
    </source>
</reference>
<dbReference type="InterPro" id="IPR053151">
    <property type="entry name" value="RNase_H-like"/>
</dbReference>
<dbReference type="InterPro" id="IPR044730">
    <property type="entry name" value="RNase_H-like_dom_plant"/>
</dbReference>
<dbReference type="PANTHER" id="PTHR47723:SF24">
    <property type="entry name" value="RNASE H TYPE-1 DOMAIN-CONTAINING PROTEIN"/>
    <property type="match status" value="1"/>
</dbReference>
<evidence type="ECO:0000313" key="3">
    <source>
        <dbReference type="Proteomes" id="UP000011116"/>
    </source>
</evidence>
<dbReference type="InterPro" id="IPR002156">
    <property type="entry name" value="RNaseH_domain"/>
</dbReference>
<dbReference type="CDD" id="cd06222">
    <property type="entry name" value="RNase_H_like"/>
    <property type="match status" value="1"/>
</dbReference>
<organism evidence="2 3">
    <name type="scientific">Hordeum vulgare subsp. vulgare</name>
    <name type="common">Domesticated barley</name>
    <dbReference type="NCBI Taxonomy" id="112509"/>
    <lineage>
        <taxon>Eukaryota</taxon>
        <taxon>Viridiplantae</taxon>
        <taxon>Streptophyta</taxon>
        <taxon>Embryophyta</taxon>
        <taxon>Tracheophyta</taxon>
        <taxon>Spermatophyta</taxon>
        <taxon>Magnoliopsida</taxon>
        <taxon>Liliopsida</taxon>
        <taxon>Poales</taxon>
        <taxon>Poaceae</taxon>
        <taxon>BOP clade</taxon>
        <taxon>Pooideae</taxon>
        <taxon>Triticodae</taxon>
        <taxon>Triticeae</taxon>
        <taxon>Hordeinae</taxon>
        <taxon>Hordeum</taxon>
    </lineage>
</organism>
<dbReference type="InterPro" id="IPR036397">
    <property type="entry name" value="RNaseH_sf"/>
</dbReference>
<accession>A0A8I6XJY7</accession>
<evidence type="ECO:0000313" key="2">
    <source>
        <dbReference type="EnsemblPlants" id="HORVU.MOREX.r3.4HG0379500.1.CDS1"/>
    </source>
</evidence>
<dbReference type="Gramene" id="HORVU.MOREX.r3.4HG0379500.1">
    <property type="protein sequence ID" value="HORVU.MOREX.r3.4HG0379500.1.CDS1"/>
    <property type="gene ID" value="HORVU.MOREX.r3.4HG0379500"/>
</dbReference>
<dbReference type="SUPFAM" id="SSF53098">
    <property type="entry name" value="Ribonuclease H-like"/>
    <property type="match status" value="1"/>
</dbReference>
<dbReference type="GO" id="GO:0004523">
    <property type="term" value="F:RNA-DNA hybrid ribonuclease activity"/>
    <property type="evidence" value="ECO:0007669"/>
    <property type="project" value="InterPro"/>
</dbReference>
<keyword evidence="3" id="KW-1185">Reference proteome</keyword>
<dbReference type="Gramene" id="HORVU.MOREX.r2.4HG0315720.1">
    <property type="protein sequence ID" value="HORVU.MOREX.r2.4HG0315720.1.CDS.1"/>
    <property type="gene ID" value="HORVU.MOREX.r2.4HG0315720"/>
</dbReference>
<protein>
    <recommendedName>
        <fullName evidence="1">RNase H type-1 domain-containing protein</fullName>
    </recommendedName>
</protein>
<name>A0A8I6XJY7_HORVV</name>
<reference evidence="3" key="1">
    <citation type="journal article" date="2012" name="Nature">
        <title>A physical, genetic and functional sequence assembly of the barley genome.</title>
        <authorList>
            <consortium name="The International Barley Genome Sequencing Consortium"/>
            <person name="Mayer K.F."/>
            <person name="Waugh R."/>
            <person name="Brown J.W."/>
            <person name="Schulman A."/>
            <person name="Langridge P."/>
            <person name="Platzer M."/>
            <person name="Fincher G.B."/>
            <person name="Muehlbauer G.J."/>
            <person name="Sato K."/>
            <person name="Close T.J."/>
            <person name="Wise R.P."/>
            <person name="Stein N."/>
        </authorList>
    </citation>
    <scope>NUCLEOTIDE SEQUENCE [LARGE SCALE GENOMIC DNA]</scope>
    <source>
        <strain evidence="3">cv. Morex</strain>
    </source>
</reference>
<dbReference type="InterPro" id="IPR012337">
    <property type="entry name" value="RNaseH-like_sf"/>
</dbReference>
<dbReference type="Pfam" id="PF13456">
    <property type="entry name" value="RVT_3"/>
    <property type="match status" value="1"/>
</dbReference>
<evidence type="ECO:0000259" key="1">
    <source>
        <dbReference type="Pfam" id="PF13456"/>
    </source>
</evidence>
<feature type="domain" description="RNase H type-1" evidence="1">
    <location>
        <begin position="101"/>
        <end position="218"/>
    </location>
</feature>
<dbReference type="PANTHER" id="PTHR47723">
    <property type="entry name" value="OS05G0353850 PROTEIN"/>
    <property type="match status" value="1"/>
</dbReference>
<dbReference type="GO" id="GO:0003676">
    <property type="term" value="F:nucleic acid binding"/>
    <property type="evidence" value="ECO:0007669"/>
    <property type="project" value="InterPro"/>
</dbReference>
<reference evidence="2" key="3">
    <citation type="submission" date="2022-01" db="UniProtKB">
        <authorList>
            <consortium name="EnsemblPlants"/>
        </authorList>
    </citation>
    <scope>IDENTIFICATION</scope>
    <source>
        <strain evidence="2">subsp. vulgare</strain>
    </source>
</reference>
<dbReference type="Proteomes" id="UP000011116">
    <property type="component" value="Chromosome 4H"/>
</dbReference>
<proteinExistence type="predicted"/>
<dbReference type="SMR" id="A0A8I6XJY7"/>